<feature type="region of interest" description="Disordered" evidence="1">
    <location>
        <begin position="1"/>
        <end position="25"/>
    </location>
</feature>
<proteinExistence type="predicted"/>
<feature type="compositionally biased region" description="Basic residues" evidence="1">
    <location>
        <begin position="1"/>
        <end position="11"/>
    </location>
</feature>
<feature type="compositionally biased region" description="Basic residues" evidence="1">
    <location>
        <begin position="165"/>
        <end position="180"/>
    </location>
</feature>
<reference evidence="2" key="1">
    <citation type="submission" date="2021-01" db="EMBL/GenBank/DDBJ databases">
        <authorList>
            <person name="Li R."/>
            <person name="Bekaert M."/>
        </authorList>
    </citation>
    <scope>NUCLEOTIDE SEQUENCE</scope>
    <source>
        <strain evidence="2">Farmed</strain>
    </source>
</reference>
<feature type="region of interest" description="Disordered" evidence="1">
    <location>
        <begin position="71"/>
        <end position="112"/>
    </location>
</feature>
<gene>
    <name evidence="2" type="ORF">SPHA_51728</name>
</gene>
<organism evidence="2 3">
    <name type="scientific">Acanthosepion pharaonis</name>
    <name type="common">Pharaoh cuttlefish</name>
    <name type="synonym">Sepia pharaonis</name>
    <dbReference type="NCBI Taxonomy" id="158019"/>
    <lineage>
        <taxon>Eukaryota</taxon>
        <taxon>Metazoa</taxon>
        <taxon>Spiralia</taxon>
        <taxon>Lophotrochozoa</taxon>
        <taxon>Mollusca</taxon>
        <taxon>Cephalopoda</taxon>
        <taxon>Coleoidea</taxon>
        <taxon>Decapodiformes</taxon>
        <taxon>Sepiida</taxon>
        <taxon>Sepiina</taxon>
        <taxon>Sepiidae</taxon>
        <taxon>Acanthosepion</taxon>
    </lineage>
</organism>
<name>A0A812DGB6_ACAPH</name>
<evidence type="ECO:0000256" key="1">
    <source>
        <dbReference type="SAM" id="MobiDB-lite"/>
    </source>
</evidence>
<protein>
    <submittedName>
        <fullName evidence="2">Uncharacterized protein</fullName>
    </submittedName>
</protein>
<feature type="region of interest" description="Disordered" evidence="1">
    <location>
        <begin position="152"/>
        <end position="180"/>
    </location>
</feature>
<evidence type="ECO:0000313" key="3">
    <source>
        <dbReference type="Proteomes" id="UP000597762"/>
    </source>
</evidence>
<dbReference type="EMBL" id="CAHIKZ030003156">
    <property type="protein sequence ID" value="CAE1296966.1"/>
    <property type="molecule type" value="Genomic_DNA"/>
</dbReference>
<dbReference type="AlphaFoldDB" id="A0A812DGB6"/>
<evidence type="ECO:0000313" key="2">
    <source>
        <dbReference type="EMBL" id="CAE1296966.1"/>
    </source>
</evidence>
<sequence length="180" mass="19377">MGRWRAGHKKGPGLSTEPLSKTSVRNQAATSYGDLTRQIQVAGLGAAQLARAGAGQGARRDQFDDAVHAVTARTRSQISSRKRARSSSSELRHWTSTAGVSSPPRCGDREGGDVARLEAGKLLDCPFDVLRPVVAAVDDDHVLGAADDVDIALRHSPMSPVSSHRPYRPRSRHRRGNSRP</sequence>
<keyword evidence="3" id="KW-1185">Reference proteome</keyword>
<dbReference type="Proteomes" id="UP000597762">
    <property type="component" value="Unassembled WGS sequence"/>
</dbReference>
<comment type="caution">
    <text evidence="2">The sequence shown here is derived from an EMBL/GenBank/DDBJ whole genome shotgun (WGS) entry which is preliminary data.</text>
</comment>
<accession>A0A812DGB6</accession>